<evidence type="ECO:0000256" key="2">
    <source>
        <dbReference type="ARBA" id="ARBA00005695"/>
    </source>
</evidence>
<feature type="domain" description="Solute-binding protein family 5" evidence="6">
    <location>
        <begin position="86"/>
        <end position="416"/>
    </location>
</feature>
<comment type="similarity">
    <text evidence="2">Belongs to the bacterial solute-binding protein 5 family.</text>
</comment>
<accession>A0ABP7AUW3</accession>
<protein>
    <submittedName>
        <fullName evidence="7">ABC transporter substrate-binding protein</fullName>
    </submittedName>
</protein>
<gene>
    <name evidence="7" type="ORF">GCM10022200_26120</name>
</gene>
<keyword evidence="4 5" id="KW-0732">Signal</keyword>
<evidence type="ECO:0000256" key="3">
    <source>
        <dbReference type="ARBA" id="ARBA00022448"/>
    </source>
</evidence>
<dbReference type="PROSITE" id="PS51257">
    <property type="entry name" value="PROKAR_LIPOPROTEIN"/>
    <property type="match status" value="1"/>
</dbReference>
<dbReference type="InterPro" id="IPR039424">
    <property type="entry name" value="SBP_5"/>
</dbReference>
<dbReference type="Gene3D" id="3.40.190.10">
    <property type="entry name" value="Periplasmic binding protein-like II"/>
    <property type="match status" value="1"/>
</dbReference>
<comment type="subcellular location">
    <subcellularLocation>
        <location evidence="1">Cell envelope</location>
    </subcellularLocation>
</comment>
<dbReference type="PROSITE" id="PS51318">
    <property type="entry name" value="TAT"/>
    <property type="match status" value="1"/>
</dbReference>
<sequence>MKFPTRRAALATAVSLASIALVVGCTAAPEQPAGDGGTDTVRGESLTLGTVLEVNSFDPAQAHFAHHRQFFQPTYDSLLRQEPDGTIVPMLATEWEYNDDSTELTLTIRDDVEFTDGTELDADAVKFNLERLKDGNGPAASTLALVSSIGAPSDDTVVIELDAPDPGLLYNMSVQASFIGSPTAIEAGSIDTQPVGSGPYVMDVAASVPGSEYTFTINEDYWDPSLQHYDEIVLSVIPDATARLNALLAGQIDGALLTPKSQKQAVDGGLVDHLAEVNIAGIMLLDRAGSVLEPLGDSRVRQAINYAINREELVAQVEVGLGTPTSQIFPESSPAFKPEYEDFYSYDPDKARELLEEAGYADGFDFEIPAVLVDPAFQAAVSQYLGDVGIRVTWNERPASEGIAVASSGDYVASVKPNAQGPTWIMANQLFTPDAVYNPFHSTDPRIESAMETIQFGSEEESVAAQQELNTVLTEDAWFAPFYRPSLVYVTNAETDVETQVGQAVPSLYYYTPVG</sequence>
<evidence type="ECO:0000259" key="6">
    <source>
        <dbReference type="Pfam" id="PF00496"/>
    </source>
</evidence>
<keyword evidence="8" id="KW-1185">Reference proteome</keyword>
<dbReference type="Gene3D" id="3.10.105.10">
    <property type="entry name" value="Dipeptide-binding Protein, Domain 3"/>
    <property type="match status" value="1"/>
</dbReference>
<evidence type="ECO:0000256" key="5">
    <source>
        <dbReference type="SAM" id="SignalP"/>
    </source>
</evidence>
<dbReference type="EMBL" id="BAAAYU010000005">
    <property type="protein sequence ID" value="GAA3641148.1"/>
    <property type="molecule type" value="Genomic_DNA"/>
</dbReference>
<evidence type="ECO:0000313" key="7">
    <source>
        <dbReference type="EMBL" id="GAA3641148.1"/>
    </source>
</evidence>
<organism evidence="7 8">
    <name type="scientific">Microbacterium awajiense</name>
    <dbReference type="NCBI Taxonomy" id="415214"/>
    <lineage>
        <taxon>Bacteria</taxon>
        <taxon>Bacillati</taxon>
        <taxon>Actinomycetota</taxon>
        <taxon>Actinomycetes</taxon>
        <taxon>Micrococcales</taxon>
        <taxon>Microbacteriaceae</taxon>
        <taxon>Microbacterium</taxon>
    </lineage>
</organism>
<dbReference type="PIRSF" id="PIRSF002741">
    <property type="entry name" value="MppA"/>
    <property type="match status" value="1"/>
</dbReference>
<dbReference type="InterPro" id="IPR030678">
    <property type="entry name" value="Peptide/Ni-bd"/>
</dbReference>
<name>A0ABP7AUW3_9MICO</name>
<dbReference type="InterPro" id="IPR006311">
    <property type="entry name" value="TAT_signal"/>
</dbReference>
<evidence type="ECO:0000256" key="4">
    <source>
        <dbReference type="ARBA" id="ARBA00022729"/>
    </source>
</evidence>
<keyword evidence="3" id="KW-0813">Transport</keyword>
<reference evidence="8" key="1">
    <citation type="journal article" date="2019" name="Int. J. Syst. Evol. Microbiol.">
        <title>The Global Catalogue of Microorganisms (GCM) 10K type strain sequencing project: providing services to taxonomists for standard genome sequencing and annotation.</title>
        <authorList>
            <consortium name="The Broad Institute Genomics Platform"/>
            <consortium name="The Broad Institute Genome Sequencing Center for Infectious Disease"/>
            <person name="Wu L."/>
            <person name="Ma J."/>
        </authorList>
    </citation>
    <scope>NUCLEOTIDE SEQUENCE [LARGE SCALE GENOMIC DNA]</scope>
    <source>
        <strain evidence="8">JCM 16544</strain>
    </source>
</reference>
<dbReference type="PANTHER" id="PTHR30290">
    <property type="entry name" value="PERIPLASMIC BINDING COMPONENT OF ABC TRANSPORTER"/>
    <property type="match status" value="1"/>
</dbReference>
<evidence type="ECO:0000256" key="1">
    <source>
        <dbReference type="ARBA" id="ARBA00004196"/>
    </source>
</evidence>
<feature type="chain" id="PRO_5046574031" evidence="5">
    <location>
        <begin position="28"/>
        <end position="515"/>
    </location>
</feature>
<dbReference type="PANTHER" id="PTHR30290:SF10">
    <property type="entry name" value="PERIPLASMIC OLIGOPEPTIDE-BINDING PROTEIN-RELATED"/>
    <property type="match status" value="1"/>
</dbReference>
<dbReference type="SUPFAM" id="SSF53850">
    <property type="entry name" value="Periplasmic binding protein-like II"/>
    <property type="match status" value="1"/>
</dbReference>
<evidence type="ECO:0000313" key="8">
    <source>
        <dbReference type="Proteomes" id="UP001501697"/>
    </source>
</evidence>
<feature type="signal peptide" evidence="5">
    <location>
        <begin position="1"/>
        <end position="27"/>
    </location>
</feature>
<comment type="caution">
    <text evidence="7">The sequence shown here is derived from an EMBL/GenBank/DDBJ whole genome shotgun (WGS) entry which is preliminary data.</text>
</comment>
<dbReference type="Pfam" id="PF00496">
    <property type="entry name" value="SBP_bac_5"/>
    <property type="match status" value="1"/>
</dbReference>
<proteinExistence type="inferred from homology"/>
<dbReference type="RefSeq" id="WP_344739288.1">
    <property type="nucleotide sequence ID" value="NZ_BAAAYU010000005.1"/>
</dbReference>
<dbReference type="InterPro" id="IPR000914">
    <property type="entry name" value="SBP_5_dom"/>
</dbReference>
<dbReference type="Proteomes" id="UP001501697">
    <property type="component" value="Unassembled WGS sequence"/>
</dbReference>